<feature type="domain" description="PI3K/PI4K catalytic" evidence="21">
    <location>
        <begin position="1900"/>
        <end position="2219"/>
    </location>
</feature>
<dbReference type="Gene3D" id="3.30.1010.10">
    <property type="entry name" value="Phosphatidylinositol 3-kinase Catalytic Subunit, Chain A, domain 4"/>
    <property type="match status" value="1"/>
</dbReference>
<evidence type="ECO:0000256" key="20">
    <source>
        <dbReference type="ARBA" id="ARBA00048679"/>
    </source>
</evidence>
<comment type="caution">
    <text evidence="24">The sequence shown here is derived from an EMBL/GenBank/DDBJ whole genome shotgun (WGS) entry which is preliminary data.</text>
</comment>
<keyword evidence="11 24" id="KW-0418">Kinase</keyword>
<dbReference type="PANTHER" id="PTHR37079">
    <property type="entry name" value="SERINE/THREONINE-PROTEIN KINASE ATM"/>
    <property type="match status" value="1"/>
</dbReference>
<evidence type="ECO:0000256" key="13">
    <source>
        <dbReference type="ARBA" id="ARBA00022895"/>
    </source>
</evidence>
<evidence type="ECO:0000256" key="9">
    <source>
        <dbReference type="ARBA" id="ARBA00022741"/>
    </source>
</evidence>
<dbReference type="GO" id="GO:0000781">
    <property type="term" value="C:chromosome, telomeric region"/>
    <property type="evidence" value="ECO:0007669"/>
    <property type="project" value="UniProtKB-SubCell"/>
</dbReference>
<dbReference type="PROSITE" id="PS00916">
    <property type="entry name" value="PI3_4_KINASE_2"/>
    <property type="match status" value="1"/>
</dbReference>
<evidence type="ECO:0000256" key="1">
    <source>
        <dbReference type="ARBA" id="ARBA00004123"/>
    </source>
</evidence>
<dbReference type="PANTHER" id="PTHR37079:SF4">
    <property type="entry name" value="SERINE_THREONINE-PROTEIN KINASE ATM"/>
    <property type="match status" value="1"/>
</dbReference>
<keyword evidence="13" id="KW-0158">Chromosome</keyword>
<dbReference type="Proteomes" id="UP000238350">
    <property type="component" value="Unassembled WGS sequence"/>
</dbReference>
<dbReference type="Gene3D" id="1.10.1070.11">
    <property type="entry name" value="Phosphatidylinositol 3-/4-kinase, catalytic domain"/>
    <property type="match status" value="1"/>
</dbReference>
<dbReference type="GeneID" id="36515449"/>
<protein>
    <recommendedName>
        <fullName evidence="5">Serine/threonine-protein kinase TEL1</fullName>
        <ecNumber evidence="4">2.7.11.1</ecNumber>
    </recommendedName>
    <alternativeName>
        <fullName evidence="15">ATM homolog</fullName>
    </alternativeName>
    <alternativeName>
        <fullName evidence="17 18">DNA-damage checkpoint kinase TEL1</fullName>
    </alternativeName>
    <alternativeName>
        <fullName evidence="6">Serine/threonine-protein kinase tel1</fullName>
    </alternativeName>
    <alternativeName>
        <fullName evidence="16">Telomere length regulation protein 1</fullName>
    </alternativeName>
</protein>
<dbReference type="SUPFAM" id="SSF56112">
    <property type="entry name" value="Protein kinase-like (PK-like)"/>
    <property type="match status" value="1"/>
</dbReference>
<dbReference type="PROSITE" id="PS51189">
    <property type="entry name" value="FAT"/>
    <property type="match status" value="1"/>
</dbReference>
<evidence type="ECO:0000256" key="5">
    <source>
        <dbReference type="ARBA" id="ARBA00014619"/>
    </source>
</evidence>
<dbReference type="GO" id="GO:0035556">
    <property type="term" value="P:intracellular signal transduction"/>
    <property type="evidence" value="ECO:0007669"/>
    <property type="project" value="UniProtKB-ARBA"/>
</dbReference>
<dbReference type="InterPro" id="IPR044107">
    <property type="entry name" value="PIKKc_ATM"/>
</dbReference>
<dbReference type="InterPro" id="IPR036940">
    <property type="entry name" value="PI3/4_kinase_cat_sf"/>
</dbReference>
<evidence type="ECO:0000256" key="17">
    <source>
        <dbReference type="ARBA" id="ARBA00031460"/>
    </source>
</evidence>
<evidence type="ECO:0000256" key="8">
    <source>
        <dbReference type="ARBA" id="ARBA00022679"/>
    </source>
</evidence>
<organism evidence="24 25">
    <name type="scientific">Wickerhamiella sorbophila</name>
    <dbReference type="NCBI Taxonomy" id="45607"/>
    <lineage>
        <taxon>Eukaryota</taxon>
        <taxon>Fungi</taxon>
        <taxon>Dikarya</taxon>
        <taxon>Ascomycota</taxon>
        <taxon>Saccharomycotina</taxon>
        <taxon>Dipodascomycetes</taxon>
        <taxon>Dipodascales</taxon>
        <taxon>Trichomonascaceae</taxon>
        <taxon>Wickerhamiella</taxon>
    </lineage>
</organism>
<dbReference type="InterPro" id="IPR011009">
    <property type="entry name" value="Kinase-like_dom_sf"/>
</dbReference>
<feature type="domain" description="FATC" evidence="23">
    <location>
        <begin position="2217"/>
        <end position="2249"/>
    </location>
</feature>
<keyword evidence="9" id="KW-0547">Nucleotide-binding</keyword>
<evidence type="ECO:0000256" key="3">
    <source>
        <dbReference type="ARBA" id="ARBA00010769"/>
    </source>
</evidence>
<dbReference type="SMART" id="SM00146">
    <property type="entry name" value="PI3Kc"/>
    <property type="match status" value="1"/>
</dbReference>
<evidence type="ECO:0000256" key="14">
    <source>
        <dbReference type="ARBA" id="ARBA00023242"/>
    </source>
</evidence>
<evidence type="ECO:0000256" key="19">
    <source>
        <dbReference type="ARBA" id="ARBA00047899"/>
    </source>
</evidence>
<evidence type="ECO:0000313" key="25">
    <source>
        <dbReference type="Proteomes" id="UP000238350"/>
    </source>
</evidence>
<comment type="subcellular location">
    <subcellularLocation>
        <location evidence="2">Chromosome</location>
        <location evidence="2">Telomere</location>
    </subcellularLocation>
    <subcellularLocation>
        <location evidence="1">Nucleus</location>
    </subcellularLocation>
</comment>
<dbReference type="PROSITE" id="PS51190">
    <property type="entry name" value="FATC"/>
    <property type="match status" value="1"/>
</dbReference>
<reference evidence="24 25" key="1">
    <citation type="submission" date="2017-04" db="EMBL/GenBank/DDBJ databases">
        <title>Genome sequencing of [Candida] sorbophila.</title>
        <authorList>
            <person name="Ahn J.O."/>
        </authorList>
    </citation>
    <scope>NUCLEOTIDE SEQUENCE [LARGE SCALE GENOMIC DNA]</scope>
    <source>
        <strain evidence="24 25">DS02</strain>
    </source>
</reference>
<dbReference type="InterPro" id="IPR014009">
    <property type="entry name" value="PIK_FAT"/>
</dbReference>
<dbReference type="Pfam" id="PF00454">
    <property type="entry name" value="PI3_PI4_kinase"/>
    <property type="match status" value="1"/>
</dbReference>
<dbReference type="GO" id="GO:0005634">
    <property type="term" value="C:nucleus"/>
    <property type="evidence" value="ECO:0007669"/>
    <property type="project" value="UniProtKB-SubCell"/>
</dbReference>
<dbReference type="PROSITE" id="PS00915">
    <property type="entry name" value="PI3_4_KINASE_1"/>
    <property type="match status" value="1"/>
</dbReference>
<keyword evidence="10" id="KW-0227">DNA damage</keyword>
<gene>
    <name evidence="24" type="ORF">B9G98_01700</name>
</gene>
<dbReference type="EC" id="2.7.11.1" evidence="4"/>
<evidence type="ECO:0000256" key="6">
    <source>
        <dbReference type="ARBA" id="ARBA00020288"/>
    </source>
</evidence>
<dbReference type="EMBL" id="NDIQ01000001">
    <property type="protein sequence ID" value="PRT54080.1"/>
    <property type="molecule type" value="Genomic_DNA"/>
</dbReference>
<dbReference type="InterPro" id="IPR000403">
    <property type="entry name" value="PI3/4_kinase_cat_dom"/>
</dbReference>
<dbReference type="OrthoDB" id="381190at2759"/>
<evidence type="ECO:0000256" key="15">
    <source>
        <dbReference type="ARBA" id="ARBA00030020"/>
    </source>
</evidence>
<keyword evidence="13" id="KW-0779">Telomere</keyword>
<keyword evidence="8" id="KW-0808">Transferase</keyword>
<dbReference type="InterPro" id="IPR018936">
    <property type="entry name" value="PI3/4_kinase_CS"/>
</dbReference>
<evidence type="ECO:0000256" key="10">
    <source>
        <dbReference type="ARBA" id="ARBA00022763"/>
    </source>
</evidence>
<evidence type="ECO:0000259" key="22">
    <source>
        <dbReference type="PROSITE" id="PS51189"/>
    </source>
</evidence>
<dbReference type="InterPro" id="IPR003152">
    <property type="entry name" value="FATC_dom"/>
</dbReference>
<accession>A0A2T0FGG9</accession>
<name>A0A2T0FGG9_9ASCO</name>
<evidence type="ECO:0000256" key="2">
    <source>
        <dbReference type="ARBA" id="ARBA00004574"/>
    </source>
</evidence>
<dbReference type="GO" id="GO:0006281">
    <property type="term" value="P:DNA repair"/>
    <property type="evidence" value="ECO:0007669"/>
    <property type="project" value="InterPro"/>
</dbReference>
<dbReference type="STRING" id="45607.A0A2T0FGG9"/>
<dbReference type="Pfam" id="PF02260">
    <property type="entry name" value="FATC"/>
    <property type="match status" value="1"/>
</dbReference>
<dbReference type="RefSeq" id="XP_024664026.1">
    <property type="nucleotide sequence ID" value="XM_024808258.1"/>
</dbReference>
<keyword evidence="14" id="KW-0539">Nucleus</keyword>
<evidence type="ECO:0000259" key="21">
    <source>
        <dbReference type="PROSITE" id="PS50290"/>
    </source>
</evidence>
<comment type="catalytic activity">
    <reaction evidence="20">
        <text>L-seryl-[protein] + ATP = O-phospho-L-seryl-[protein] + ADP + H(+)</text>
        <dbReference type="Rhea" id="RHEA:17989"/>
        <dbReference type="Rhea" id="RHEA-COMP:9863"/>
        <dbReference type="Rhea" id="RHEA-COMP:11604"/>
        <dbReference type="ChEBI" id="CHEBI:15378"/>
        <dbReference type="ChEBI" id="CHEBI:29999"/>
        <dbReference type="ChEBI" id="CHEBI:30616"/>
        <dbReference type="ChEBI" id="CHEBI:83421"/>
        <dbReference type="ChEBI" id="CHEBI:456216"/>
        <dbReference type="EC" id="2.7.11.1"/>
    </reaction>
</comment>
<dbReference type="CDD" id="cd05171">
    <property type="entry name" value="PIKKc_ATM"/>
    <property type="match status" value="1"/>
</dbReference>
<dbReference type="GO" id="GO:0004674">
    <property type="term" value="F:protein serine/threonine kinase activity"/>
    <property type="evidence" value="ECO:0007669"/>
    <property type="project" value="UniProtKB-KW"/>
</dbReference>
<comment type="similarity">
    <text evidence="3">Belongs to the PI3/PI4-kinase family. ATM subfamily.</text>
</comment>
<evidence type="ECO:0000256" key="18">
    <source>
        <dbReference type="ARBA" id="ARBA00032467"/>
    </source>
</evidence>
<proteinExistence type="inferred from homology"/>
<keyword evidence="25" id="KW-1185">Reference proteome</keyword>
<dbReference type="InterPro" id="IPR038980">
    <property type="entry name" value="ATM_plant"/>
</dbReference>
<dbReference type="PROSITE" id="PS50290">
    <property type="entry name" value="PI3_4_KINASE_3"/>
    <property type="match status" value="1"/>
</dbReference>
<evidence type="ECO:0000256" key="4">
    <source>
        <dbReference type="ARBA" id="ARBA00012513"/>
    </source>
</evidence>
<evidence type="ECO:0000313" key="24">
    <source>
        <dbReference type="EMBL" id="PRT54080.1"/>
    </source>
</evidence>
<evidence type="ECO:0000256" key="11">
    <source>
        <dbReference type="ARBA" id="ARBA00022777"/>
    </source>
</evidence>
<evidence type="ECO:0000256" key="7">
    <source>
        <dbReference type="ARBA" id="ARBA00022527"/>
    </source>
</evidence>
<keyword evidence="12" id="KW-0067">ATP-binding</keyword>
<sequence length="2249" mass="254216">MSLQRSVEEISTDAEAAAFADELFDKLESSKSEIDGLVRRLFENPAVRIKTVRRVISRLSSSTAFKIRDLSKSSGYLRFVNGIVDKRSHLDHLAINEWSALCSFLCRLHRGLPDSSQRFYFKLSTKVFRCIHVLLKSFEAVDVSILSEILDTIASFRYLGEETSAHPYMLGCVGLIYLFSSHENTSVATYSRELGLSIIEIGPFRSQELKVEAFAFCASLDDPNVPQNIISKLIMNMDSLKIPETDIEFSPSESSWMGTKWFRARSFAPLAPFLAAKSLSHLLSSSFTTPSEKSVLQLIDENFPLNQILLQALCFIDSQLTSNDVLYLLALDLQHLECFWVFMLISAGGLHNLSFTDCSKVGWAASQKLSDPVCSSSAAYCLALCIRKLIVLDPVEINILQLLNVLARQLHSSPLSSGSLFLYRTFKELKIVDEKFQNGLKDLDKWFSTQLCLWLASPNIPSFSLELISAVDQTSQSSLYSGKISEMCRDFESFRKPDSVKPVSYFGEKLHVDSTLVTSVTPSNEKLLMWLALCNSKNLTTAQYEYFSTPRFKNDMENLILYAHSAKSFVHAELIGSMATKWPHEDNFDELVHKSRQRLAQETLSLSNFLYTTSTDDPSATLNFIAKSVFASYEYQRGRKALQWVILTLTTVRDLSFHSKLSAELGAFVQSVVVNQSCLSRLRLPAAALATANPEWVFEILEGSCEDIALQLTKYIVFPQTLSMDNEILIKFLSSALNRSSATIDTIVVACADKGGDLAVIIEFCASNELIGAIKALATHFQQPARALLYFVGTDVFEIWVRNHNNWNFPFDLFNADPSQVFQMVPLPFLPQGVSADYEDAIVRASEMVQSPRTGFSGKHKRDDLDLESWAPLIYLKILPLVRISADDWELFPLPSQDNSKFNKLPVLPPLAPEALEWIIEETLKTVALYATPARVYIAIRRCWLAYSASERCSTVLKSFLRSAVSFQHPLLLPILEHLISLVAGDLDAVLASELACSLSTPLRESLKLKFSAFFQTEARFVFDFLYSPSPSQVLSLLDGDFPSLELEAPMYAALLDQAEHCEVSKIPKVEDTRRSQILSSNLLEWTRALDKNTEGWSAWCANFLVNVTQDFSPLSKDVLPDNPQLATVYVIYSHLQKRGYSVFRWFIPYLRDIPAARQLYPFYRKLLPNGYPKPKFPVASIKNILEHQLASVFDAHSDVPLNVAHYFLPQLAEEIIPFLYQSLIANGSNSTASSLMNCLKEMISAFPKVRKVIVNSYRRAHLEQPIPFEELKSLVLYAHDLNMDIEALLFAELLFDQNKQCDRAILADIFKGIDDPDISHGLQLSTDLDTVAASLNPWRELQLSLSRFEVGMDHSDQSMSGTRSLYHSFCNVGMLRMAETIHKPDLYSYDSAFKHQMWELPAPARANTETGLLFALFKNQELVFEPALVNAFCIAREKQDLKPLLSLKEIIKYNSLAATTEHSRLGREFLLSRIGKCELARELSCSFMTLLKDGDVMRSVAYALKLENLAKSSQDNTLMSDHIQVSSLIASAQISWQLGNQTDSIFMLRKASQSNALVLSDHEPLFDRCEVLCTLAKWASESRSETESTIQEEFLKPAMNSLDGTKPPTQEFVYHTFAKFCDGSYQDPLFIKEIKEAKRVVTNSDAKQKSLKEQLRRAQPAEKSFLEAKYSRGRALLESEYRDYQRLMQKRLRLVTQALKMYLESLSVGSQYNYNDSSRIVALWLANTNTSEINDIIEQGFVTVPTLNWIPWLNQLTSCMGEDPPSFQKVLWKLLRAVTLDHPFHTIWYMQALTQVTQTDARAVARSNAGTKFWQLLSKEEALADLTLSIRSFCTQAIALGAEKVPVEERSSFSFRRLKNKQGRWWRETLPSIGVPIPTRTLAVRADCSYRDVPVFQSLETKITIASGISAPKIVHATDSWGERNTMLFKDSKDDLRQDAIMEQVFGQTNNFFAKDREAQKRQLAVRTYNIVSLSPKSGVIEFVNNTKSLIDILEPLHREHDDKQCTAKRARELMAEAYPEGREKRIATFREICNNIKPVLRIFFFRQFRHAEAWFKARTVYSRSAAASSIVGHILGLGDRHCSNILLDISTGEVVHIDLGIAFDQGKALRIPETVPFRLSREIIDGFGSTGYHGIFSRCAEITMDLLREQQDDIFTVLDVLLYDPLYQWCLSPIRGKAVQDGTFVSKATSIKQPEKPESDEAERALRGVRKKLSGRLSSEATVRQLIQQASSLENLALLYEGWAPYY</sequence>
<evidence type="ECO:0000259" key="23">
    <source>
        <dbReference type="PROSITE" id="PS51190"/>
    </source>
</evidence>
<evidence type="ECO:0000256" key="16">
    <source>
        <dbReference type="ARBA" id="ARBA00030222"/>
    </source>
</evidence>
<comment type="catalytic activity">
    <reaction evidence="19">
        <text>L-threonyl-[protein] + ATP = O-phospho-L-threonyl-[protein] + ADP + H(+)</text>
        <dbReference type="Rhea" id="RHEA:46608"/>
        <dbReference type="Rhea" id="RHEA-COMP:11060"/>
        <dbReference type="Rhea" id="RHEA-COMP:11605"/>
        <dbReference type="ChEBI" id="CHEBI:15378"/>
        <dbReference type="ChEBI" id="CHEBI:30013"/>
        <dbReference type="ChEBI" id="CHEBI:30616"/>
        <dbReference type="ChEBI" id="CHEBI:61977"/>
        <dbReference type="ChEBI" id="CHEBI:456216"/>
        <dbReference type="EC" id="2.7.11.1"/>
    </reaction>
</comment>
<dbReference type="GO" id="GO:0005524">
    <property type="term" value="F:ATP binding"/>
    <property type="evidence" value="ECO:0007669"/>
    <property type="project" value="UniProtKB-KW"/>
</dbReference>
<dbReference type="SMART" id="SM01343">
    <property type="entry name" value="FATC"/>
    <property type="match status" value="1"/>
</dbReference>
<evidence type="ECO:0000256" key="12">
    <source>
        <dbReference type="ARBA" id="ARBA00022840"/>
    </source>
</evidence>
<feature type="domain" description="FAT" evidence="22">
    <location>
        <begin position="1274"/>
        <end position="1797"/>
    </location>
</feature>
<keyword evidence="7" id="KW-0723">Serine/threonine-protein kinase</keyword>